<dbReference type="GO" id="GO:0071966">
    <property type="term" value="P:fungal-type cell wall polysaccharide metabolic process"/>
    <property type="evidence" value="ECO:0007669"/>
    <property type="project" value="TreeGrafter"/>
</dbReference>
<evidence type="ECO:0000256" key="1">
    <source>
        <dbReference type="SAM" id="MobiDB-lite"/>
    </source>
</evidence>
<dbReference type="GO" id="GO:0016787">
    <property type="term" value="F:hydrolase activity"/>
    <property type="evidence" value="ECO:0007669"/>
    <property type="project" value="UniProtKB-KW"/>
</dbReference>
<accession>A0AAD5RF16</accession>
<feature type="region of interest" description="Disordered" evidence="1">
    <location>
        <begin position="90"/>
        <end position="188"/>
    </location>
</feature>
<organism evidence="4 5">
    <name type="scientific">Zalerion maritima</name>
    <dbReference type="NCBI Taxonomy" id="339359"/>
    <lineage>
        <taxon>Eukaryota</taxon>
        <taxon>Fungi</taxon>
        <taxon>Dikarya</taxon>
        <taxon>Ascomycota</taxon>
        <taxon>Pezizomycotina</taxon>
        <taxon>Sordariomycetes</taxon>
        <taxon>Lulworthiomycetidae</taxon>
        <taxon>Lulworthiales</taxon>
        <taxon>Lulworthiaceae</taxon>
        <taxon>Zalerion</taxon>
    </lineage>
</organism>
<dbReference type="SUPFAM" id="SSF51445">
    <property type="entry name" value="(Trans)glycosidases"/>
    <property type="match status" value="1"/>
</dbReference>
<proteinExistence type="predicted"/>
<dbReference type="Proteomes" id="UP001201980">
    <property type="component" value="Unassembled WGS sequence"/>
</dbReference>
<dbReference type="InterPro" id="IPR017853">
    <property type="entry name" value="GH"/>
</dbReference>
<dbReference type="Gene3D" id="3.20.20.80">
    <property type="entry name" value="Glycosidases"/>
    <property type="match status" value="1"/>
</dbReference>
<evidence type="ECO:0000256" key="2">
    <source>
        <dbReference type="SAM" id="SignalP"/>
    </source>
</evidence>
<feature type="signal peptide" evidence="2">
    <location>
        <begin position="1"/>
        <end position="20"/>
    </location>
</feature>
<keyword evidence="4" id="KW-0378">Hydrolase</keyword>
<protein>
    <submittedName>
        <fullName evidence="4">Glycosyl hydrolase catalytic core-domain-containing protein</fullName>
    </submittedName>
</protein>
<dbReference type="PANTHER" id="PTHR34154">
    <property type="entry name" value="ALKALI-SENSITIVE LINKAGE PROTEIN 1"/>
    <property type="match status" value="1"/>
</dbReference>
<feature type="compositionally biased region" description="Low complexity" evidence="1">
    <location>
        <begin position="122"/>
        <end position="142"/>
    </location>
</feature>
<dbReference type="EMBL" id="JAKWBI020001401">
    <property type="protein sequence ID" value="KAJ2890722.1"/>
    <property type="molecule type" value="Genomic_DNA"/>
</dbReference>
<gene>
    <name evidence="4" type="ORF">MKZ38_001499</name>
</gene>
<dbReference type="InterPro" id="IPR053183">
    <property type="entry name" value="ASL1"/>
</dbReference>
<feature type="compositionally biased region" description="Low complexity" evidence="1">
    <location>
        <begin position="90"/>
        <end position="104"/>
    </location>
</feature>
<dbReference type="Pfam" id="PF11790">
    <property type="entry name" value="Glyco_hydro_cc"/>
    <property type="match status" value="1"/>
</dbReference>
<dbReference type="InterPro" id="IPR024655">
    <property type="entry name" value="Asl1_glyco_hydro_catalytic"/>
</dbReference>
<feature type="compositionally biased region" description="Low complexity" evidence="1">
    <location>
        <begin position="154"/>
        <end position="187"/>
    </location>
</feature>
<sequence length="448" mass="47220">MLGKTVAVAVVALTASQATALNLHRHKHPQRDAAQHLALANQERALMEERALLYAHTTTTVTTEWYTVYVTVDGDEEATATAAASGIFFETESSSSPPAAETTADSVVEDTGPGENAGDHYAAPTTSSTSTTPAADPSTEAPVVEPSTTLVTYTSAAPEESEVETTSTTSSAPAATSSTTSSGNASSGKRGVAYNDAAIGQTFADSSSVTWGYNWGSDGSLDSAEYIPMCWGPKDSFVEVWPANAQAAIDNGAAHLLSMNEPDLPGQSYDYLDKDDTGTVNSAVTLHKSIMSDFVGSAEIGSPAVCSDYNANGRSCNYDEDGCEDEPITDYDSLMSYHWLKAFINTCGDDCPLDFVVTHFYSYSSDCPVSDLTDYIDLMHAAIPDYPIWVTEIGAPNCDDASASQFIADALAYMDSSSVIGGYSYFYADGVLSDGSSMSTLGTTYVDS</sequence>
<evidence type="ECO:0000313" key="5">
    <source>
        <dbReference type="Proteomes" id="UP001201980"/>
    </source>
</evidence>
<feature type="domain" description="Asl1-like glycosyl hydrolase catalytic" evidence="3">
    <location>
        <begin position="191"/>
        <end position="439"/>
    </location>
</feature>
<dbReference type="AlphaFoldDB" id="A0AAD5RF16"/>
<feature type="chain" id="PRO_5042274150" evidence="2">
    <location>
        <begin position="21"/>
        <end position="448"/>
    </location>
</feature>
<comment type="caution">
    <text evidence="4">The sequence shown here is derived from an EMBL/GenBank/DDBJ whole genome shotgun (WGS) entry which is preliminary data.</text>
</comment>
<dbReference type="GO" id="GO:0009277">
    <property type="term" value="C:fungal-type cell wall"/>
    <property type="evidence" value="ECO:0007669"/>
    <property type="project" value="TreeGrafter"/>
</dbReference>
<name>A0AAD5RF16_9PEZI</name>
<keyword evidence="2" id="KW-0732">Signal</keyword>
<keyword evidence="5" id="KW-1185">Reference proteome</keyword>
<evidence type="ECO:0000259" key="3">
    <source>
        <dbReference type="Pfam" id="PF11790"/>
    </source>
</evidence>
<dbReference type="PANTHER" id="PTHR34154:SF10">
    <property type="entry name" value="ASL1-LIKE GLYCOSYL HYDROLASE CATALYTIC DOMAIN-CONTAINING PROTEIN"/>
    <property type="match status" value="1"/>
</dbReference>
<evidence type="ECO:0000313" key="4">
    <source>
        <dbReference type="EMBL" id="KAJ2890722.1"/>
    </source>
</evidence>
<reference evidence="4" key="1">
    <citation type="submission" date="2022-07" db="EMBL/GenBank/DDBJ databases">
        <title>Draft genome sequence of Zalerion maritima ATCC 34329, a (micro)plastics degrading marine fungus.</title>
        <authorList>
            <person name="Paco A."/>
            <person name="Goncalves M.F.M."/>
            <person name="Rocha-Santos T.A.P."/>
            <person name="Alves A."/>
        </authorList>
    </citation>
    <scope>NUCLEOTIDE SEQUENCE</scope>
    <source>
        <strain evidence="4">ATCC 34329</strain>
    </source>
</reference>